<evidence type="ECO:0000256" key="10">
    <source>
        <dbReference type="RuleBase" id="RU364125"/>
    </source>
</evidence>
<comment type="subcellular location">
    <subcellularLocation>
        <location evidence="10">Cell inner membrane</location>
    </subcellularLocation>
    <subcellularLocation>
        <location evidence="2">Cell membrane</location>
        <topology evidence="2">Single-pass membrane protein</topology>
    </subcellularLocation>
</comment>
<dbReference type="InterPro" id="IPR005503">
    <property type="entry name" value="FliL"/>
</dbReference>
<keyword evidence="11" id="KW-0282">Flagellum</keyword>
<dbReference type="AlphaFoldDB" id="A0A4U1BRF6"/>
<dbReference type="GO" id="GO:0009425">
    <property type="term" value="C:bacterial-type flagellum basal body"/>
    <property type="evidence" value="ECO:0007669"/>
    <property type="project" value="InterPro"/>
</dbReference>
<proteinExistence type="inferred from homology"/>
<keyword evidence="12" id="KW-1185">Reference proteome</keyword>
<keyword evidence="8 10" id="KW-1133">Transmembrane helix</keyword>
<evidence type="ECO:0000256" key="3">
    <source>
        <dbReference type="ARBA" id="ARBA00008281"/>
    </source>
</evidence>
<feature type="transmembrane region" description="Helical" evidence="10">
    <location>
        <begin position="20"/>
        <end position="42"/>
    </location>
</feature>
<comment type="caution">
    <text evidence="11">The sequence shown here is derived from an EMBL/GenBank/DDBJ whole genome shotgun (WGS) entry which is preliminary data.</text>
</comment>
<evidence type="ECO:0000256" key="1">
    <source>
        <dbReference type="ARBA" id="ARBA00002254"/>
    </source>
</evidence>
<keyword evidence="6 10" id="KW-0812">Transmembrane</keyword>
<dbReference type="Pfam" id="PF03748">
    <property type="entry name" value="FliL"/>
    <property type="match status" value="1"/>
</dbReference>
<sequence length="169" mass="18460">MAEESLQVEVNEKTRPKWMLPAIIAAALVLIAVLAAGVVMVLSDDDEASVEQDQVDLTTQVTIGDALYVSLPRPFLFNLPSDKRSYLVQINVQIQVRGIEAQDLVKKHIPLVEDSLLSTFSSADAAKLQSREGKNELRSLALTNVQSILSGVTGKPLVEKILFTGFVMQ</sequence>
<dbReference type="PANTHER" id="PTHR35091:SF2">
    <property type="entry name" value="FLAGELLAR PROTEIN FLIL"/>
    <property type="match status" value="1"/>
</dbReference>
<dbReference type="GO" id="GO:0005886">
    <property type="term" value="C:plasma membrane"/>
    <property type="evidence" value="ECO:0007669"/>
    <property type="project" value="UniProtKB-SubCell"/>
</dbReference>
<comment type="function">
    <text evidence="1 10">Controls the rotational direction of flagella during chemotaxis.</text>
</comment>
<keyword evidence="11" id="KW-0966">Cell projection</keyword>
<organism evidence="11 12">
    <name type="scientific">Ferrimonas aestuarii</name>
    <dbReference type="NCBI Taxonomy" id="2569539"/>
    <lineage>
        <taxon>Bacteria</taxon>
        <taxon>Pseudomonadati</taxon>
        <taxon>Pseudomonadota</taxon>
        <taxon>Gammaproteobacteria</taxon>
        <taxon>Alteromonadales</taxon>
        <taxon>Ferrimonadaceae</taxon>
        <taxon>Ferrimonas</taxon>
    </lineage>
</organism>
<dbReference type="EMBL" id="SWCJ01000001">
    <property type="protein sequence ID" value="TKB58237.1"/>
    <property type="molecule type" value="Genomic_DNA"/>
</dbReference>
<evidence type="ECO:0000256" key="4">
    <source>
        <dbReference type="ARBA" id="ARBA00022475"/>
    </source>
</evidence>
<keyword evidence="4" id="KW-1003">Cell membrane</keyword>
<evidence type="ECO:0000313" key="12">
    <source>
        <dbReference type="Proteomes" id="UP000305675"/>
    </source>
</evidence>
<evidence type="ECO:0000256" key="8">
    <source>
        <dbReference type="ARBA" id="ARBA00022989"/>
    </source>
</evidence>
<reference evidence="11 12" key="1">
    <citation type="submission" date="2019-04" db="EMBL/GenBank/DDBJ databases">
        <authorList>
            <person name="Hwang J.C."/>
        </authorList>
    </citation>
    <scope>NUCLEOTIDE SEQUENCE [LARGE SCALE GENOMIC DNA]</scope>
    <source>
        <strain evidence="11 12">IMCC35002</strain>
    </source>
</reference>
<keyword evidence="9 10" id="KW-0472">Membrane</keyword>
<evidence type="ECO:0000256" key="7">
    <source>
        <dbReference type="ARBA" id="ARBA00022779"/>
    </source>
</evidence>
<dbReference type="PANTHER" id="PTHR35091">
    <property type="entry name" value="FLAGELLAR PROTEIN FLIL"/>
    <property type="match status" value="1"/>
</dbReference>
<evidence type="ECO:0000256" key="9">
    <source>
        <dbReference type="ARBA" id="ARBA00023136"/>
    </source>
</evidence>
<evidence type="ECO:0000256" key="2">
    <source>
        <dbReference type="ARBA" id="ARBA00004162"/>
    </source>
</evidence>
<dbReference type="GO" id="GO:0006935">
    <property type="term" value="P:chemotaxis"/>
    <property type="evidence" value="ECO:0007669"/>
    <property type="project" value="UniProtKB-KW"/>
</dbReference>
<dbReference type="RefSeq" id="WP_136861385.1">
    <property type="nucleotide sequence ID" value="NZ_SWCJ01000001.1"/>
</dbReference>
<evidence type="ECO:0000313" key="11">
    <source>
        <dbReference type="EMBL" id="TKB58237.1"/>
    </source>
</evidence>
<comment type="similarity">
    <text evidence="3 10">Belongs to the FliL family.</text>
</comment>
<name>A0A4U1BRF6_9GAMM</name>
<accession>A0A4U1BRF6</accession>
<protein>
    <recommendedName>
        <fullName evidence="10">Flagellar protein FliL</fullName>
    </recommendedName>
</protein>
<keyword evidence="10" id="KW-0997">Cell inner membrane</keyword>
<gene>
    <name evidence="11" type="ORF">FCL42_00290</name>
</gene>
<keyword evidence="11" id="KW-0969">Cilium</keyword>
<dbReference type="OrthoDB" id="5829285at2"/>
<keyword evidence="7 10" id="KW-0283">Flagellar rotation</keyword>
<keyword evidence="5 10" id="KW-0145">Chemotaxis</keyword>
<dbReference type="GO" id="GO:0071978">
    <property type="term" value="P:bacterial-type flagellum-dependent swarming motility"/>
    <property type="evidence" value="ECO:0007669"/>
    <property type="project" value="TreeGrafter"/>
</dbReference>
<evidence type="ECO:0000256" key="6">
    <source>
        <dbReference type="ARBA" id="ARBA00022692"/>
    </source>
</evidence>
<dbReference type="Proteomes" id="UP000305675">
    <property type="component" value="Unassembled WGS sequence"/>
</dbReference>
<evidence type="ECO:0000256" key="5">
    <source>
        <dbReference type="ARBA" id="ARBA00022500"/>
    </source>
</evidence>